<evidence type="ECO:0000313" key="3">
    <source>
        <dbReference type="Proteomes" id="UP000783863"/>
    </source>
</evidence>
<dbReference type="RefSeq" id="WP_220587491.1">
    <property type="nucleotide sequence ID" value="NZ_RKLQ01000001.1"/>
</dbReference>
<dbReference type="EMBL" id="RKLQ01000001">
    <property type="protein sequence ID" value="MBX0303280.1"/>
    <property type="molecule type" value="Genomic_DNA"/>
</dbReference>
<reference evidence="2" key="1">
    <citation type="submission" date="2021-06" db="EMBL/GenBank/DDBJ databases">
        <title>Halomicroarcula sp. F24A a new haloarchaeum isolated from saline soil.</title>
        <authorList>
            <person name="Duran-Viseras A."/>
            <person name="Sanchez-Porro C."/>
            <person name="Ventosa A."/>
        </authorList>
    </citation>
    <scope>NUCLEOTIDE SEQUENCE</scope>
    <source>
        <strain evidence="2">F24A</strain>
    </source>
</reference>
<dbReference type="AlphaFoldDB" id="A0A8J8CCB0"/>
<feature type="compositionally biased region" description="Polar residues" evidence="1">
    <location>
        <begin position="48"/>
        <end position="57"/>
    </location>
</feature>
<sequence length="57" mass="6108">MASNSRALCGTQGEVTYAVHSNVDDYTHTIEARTVMQTGDETELGASKATTIRSEAM</sequence>
<evidence type="ECO:0000313" key="2">
    <source>
        <dbReference type="EMBL" id="MBX0303280.1"/>
    </source>
</evidence>
<feature type="region of interest" description="Disordered" evidence="1">
    <location>
        <begin position="37"/>
        <end position="57"/>
    </location>
</feature>
<name>A0A8J8CCB0_9EURY</name>
<gene>
    <name evidence="2" type="ORF">EGD98_06285</name>
</gene>
<keyword evidence="3" id="KW-1185">Reference proteome</keyword>
<proteinExistence type="predicted"/>
<organism evidence="2 3">
    <name type="scientific">Haloarcula salinisoli</name>
    <dbReference type="NCBI Taxonomy" id="2487746"/>
    <lineage>
        <taxon>Archaea</taxon>
        <taxon>Methanobacteriati</taxon>
        <taxon>Methanobacteriota</taxon>
        <taxon>Stenosarchaea group</taxon>
        <taxon>Halobacteria</taxon>
        <taxon>Halobacteriales</taxon>
        <taxon>Haloarculaceae</taxon>
        <taxon>Haloarcula</taxon>
    </lineage>
</organism>
<dbReference type="Proteomes" id="UP000783863">
    <property type="component" value="Unassembled WGS sequence"/>
</dbReference>
<protein>
    <submittedName>
        <fullName evidence="2">Uncharacterized protein</fullName>
    </submittedName>
</protein>
<comment type="caution">
    <text evidence="2">The sequence shown here is derived from an EMBL/GenBank/DDBJ whole genome shotgun (WGS) entry which is preliminary data.</text>
</comment>
<accession>A0A8J8CCB0</accession>
<evidence type="ECO:0000256" key="1">
    <source>
        <dbReference type="SAM" id="MobiDB-lite"/>
    </source>
</evidence>